<evidence type="ECO:0000313" key="1">
    <source>
        <dbReference type="Proteomes" id="UP000887580"/>
    </source>
</evidence>
<dbReference type="WBParaSite" id="PS1159_v2.g12136.t1">
    <property type="protein sequence ID" value="PS1159_v2.g12136.t1"/>
    <property type="gene ID" value="PS1159_v2.g12136"/>
</dbReference>
<evidence type="ECO:0000313" key="2">
    <source>
        <dbReference type="WBParaSite" id="PS1159_v2.g12136.t1"/>
    </source>
</evidence>
<dbReference type="Proteomes" id="UP000887580">
    <property type="component" value="Unplaced"/>
</dbReference>
<protein>
    <submittedName>
        <fullName evidence="2">KATNIP domain-containing protein</fullName>
    </submittedName>
</protein>
<name>A0AC35EZ11_9BILA</name>
<organism evidence="1 2">
    <name type="scientific">Panagrolaimus sp. PS1159</name>
    <dbReference type="NCBI Taxonomy" id="55785"/>
    <lineage>
        <taxon>Eukaryota</taxon>
        <taxon>Metazoa</taxon>
        <taxon>Ecdysozoa</taxon>
        <taxon>Nematoda</taxon>
        <taxon>Chromadorea</taxon>
        <taxon>Rhabditida</taxon>
        <taxon>Tylenchina</taxon>
        <taxon>Panagrolaimomorpha</taxon>
        <taxon>Panagrolaimoidea</taxon>
        <taxon>Panagrolaimidae</taxon>
        <taxon>Panagrolaimus</taxon>
    </lineage>
</organism>
<proteinExistence type="predicted"/>
<accession>A0AC35EZ11</accession>
<reference evidence="2" key="1">
    <citation type="submission" date="2022-11" db="UniProtKB">
        <authorList>
            <consortium name="WormBaseParasite"/>
        </authorList>
    </citation>
    <scope>IDENTIFICATION</scope>
</reference>
<sequence>MTAESNNFLQQQSPFTIPELPSGKELKFVLLYPWDDPFYIGISALEIFSQCGKRVNIAEISTNATEQTGSLESLLSHQTCPSTDPKRMWMCNYRKNADLPIWIKITLEEEDTIAMIRVWNYCQNRVHALRGVHQIKIELDDCLIFEGEITCAFSDGNEEKFLGDTILFTTDTDILENVAKNDIFLKEYEIITMTDNLDLNCDSDESISLPSPSSSLTDSSIQRPRTAANNSRESGRLTNGEVTVLQNDNLTSIKNLEEKNIFKTKMFHIELCANWGHSNLIGLTEIQFLDKNEEQIPTEGIIVKLTNAELEINNNLSSLINGKVLTCHPQDMCLIKYDSSSNRASPTISFSFPNEVEITGVSIWNYNASPELASAGVQCAQFYVNGKAIVGTVLLRRAPGYVYFDFVQDVTFDRCHLFRPLTSRPATRSISAFIFQFRLLSTWGDEFYIGLNGIELYNRRNHLIQLRNQNIAAFPESVNILPSVENDPRSSDKLIDGENDTRRAQHMWLTPMLPNRYARIFVIFDSPTYVSRIKIFNYRKTPQRGVHHISLSADDLIIFSGEVPLSSATETGILEINLREC</sequence>